<evidence type="ECO:0000313" key="2">
    <source>
        <dbReference type="Proteomes" id="UP001151752"/>
    </source>
</evidence>
<reference evidence="1" key="1">
    <citation type="submission" date="2022-11" db="EMBL/GenBank/DDBJ databases">
        <authorList>
            <person name="Hyden B.L."/>
            <person name="Feng K."/>
            <person name="Yates T."/>
            <person name="Jawdy S."/>
            <person name="Smart L.B."/>
            <person name="Muchero W."/>
        </authorList>
    </citation>
    <scope>NUCLEOTIDE SEQUENCE</scope>
    <source>
        <tissue evidence="1">Shoot tip</tissue>
    </source>
</reference>
<dbReference type="EMBL" id="JAPFFM010000006">
    <property type="protein sequence ID" value="KAJ6759153.1"/>
    <property type="molecule type" value="Genomic_DNA"/>
</dbReference>
<keyword evidence="2" id="KW-1185">Reference proteome</keyword>
<reference evidence="1" key="2">
    <citation type="journal article" date="2023" name="Int. J. Mol. Sci.">
        <title>De Novo Assembly and Annotation of 11 Diverse Shrub Willow (Salix) Genomes Reveals Novel Gene Organization in Sex-Linked Regions.</title>
        <authorList>
            <person name="Hyden B."/>
            <person name="Feng K."/>
            <person name="Yates T.B."/>
            <person name="Jawdy S."/>
            <person name="Cereghino C."/>
            <person name="Smart L.B."/>
            <person name="Muchero W."/>
        </authorList>
    </citation>
    <scope>NUCLEOTIDE SEQUENCE</scope>
    <source>
        <tissue evidence="1">Shoot tip</tissue>
    </source>
</reference>
<dbReference type="Proteomes" id="UP001151752">
    <property type="component" value="Chromosome 18"/>
</dbReference>
<accession>A0A9Q0W2U5</accession>
<proteinExistence type="predicted"/>
<evidence type="ECO:0000313" key="1">
    <source>
        <dbReference type="EMBL" id="KAJ6759153.1"/>
    </source>
</evidence>
<comment type="caution">
    <text evidence="1">The sequence shown here is derived from an EMBL/GenBank/DDBJ whole genome shotgun (WGS) entry which is preliminary data.</text>
</comment>
<dbReference type="AlphaFoldDB" id="A0A9Q0W2U5"/>
<sequence length="79" mass="8341">MAAKPMISPSDNQSTALSLCVCICVCMYKCVCICSGGSLADENAFAYAPSPLMVEAMMIFSSENISHFKETLGSFGKAS</sequence>
<protein>
    <submittedName>
        <fullName evidence="1">Uncharacterized protein</fullName>
    </submittedName>
</protein>
<name>A0A9Q0W2U5_9ROSI</name>
<organism evidence="1 2">
    <name type="scientific">Salix koriyanagi</name>
    <dbReference type="NCBI Taxonomy" id="2511006"/>
    <lineage>
        <taxon>Eukaryota</taxon>
        <taxon>Viridiplantae</taxon>
        <taxon>Streptophyta</taxon>
        <taxon>Embryophyta</taxon>
        <taxon>Tracheophyta</taxon>
        <taxon>Spermatophyta</taxon>
        <taxon>Magnoliopsida</taxon>
        <taxon>eudicotyledons</taxon>
        <taxon>Gunneridae</taxon>
        <taxon>Pentapetalae</taxon>
        <taxon>rosids</taxon>
        <taxon>fabids</taxon>
        <taxon>Malpighiales</taxon>
        <taxon>Salicaceae</taxon>
        <taxon>Saliceae</taxon>
        <taxon>Salix</taxon>
    </lineage>
</organism>
<gene>
    <name evidence="1" type="ORF">OIU74_025759</name>
</gene>